<proteinExistence type="predicted"/>
<dbReference type="InterPro" id="IPR014848">
    <property type="entry name" value="Rgp1"/>
</dbReference>
<name>A0A815W285_9BILA</name>
<reference evidence="1" key="1">
    <citation type="submission" date="2021-02" db="EMBL/GenBank/DDBJ databases">
        <authorList>
            <person name="Nowell W R."/>
        </authorList>
    </citation>
    <scope>NUCLEOTIDE SEQUENCE</scope>
</reference>
<dbReference type="EMBL" id="CAJNON010005632">
    <property type="protein sequence ID" value="CAF1536443.1"/>
    <property type="molecule type" value="Genomic_DNA"/>
</dbReference>
<dbReference type="PANTHER" id="PTHR12507">
    <property type="entry name" value="REDUCED GROWTH PHENOTYPE 1 RGP1, YEAST -RELATED"/>
    <property type="match status" value="1"/>
</dbReference>
<dbReference type="Proteomes" id="UP000663891">
    <property type="component" value="Unassembled WGS sequence"/>
</dbReference>
<protein>
    <submittedName>
        <fullName evidence="1">Uncharacterized protein</fullName>
    </submittedName>
</protein>
<sequence length="69" mass="7962">MIEVIAEILRGPVFIAGETLHCQIKFTNKSTNETNSNGNFEKISWASVQLHCQRYVNEQKVNLQQQQQQ</sequence>
<comment type="caution">
    <text evidence="1">The sequence shown here is derived from an EMBL/GenBank/DDBJ whole genome shotgun (WGS) entry which is preliminary data.</text>
</comment>
<organism evidence="1 2">
    <name type="scientific">Adineta steineri</name>
    <dbReference type="NCBI Taxonomy" id="433720"/>
    <lineage>
        <taxon>Eukaryota</taxon>
        <taxon>Metazoa</taxon>
        <taxon>Spiralia</taxon>
        <taxon>Gnathifera</taxon>
        <taxon>Rotifera</taxon>
        <taxon>Eurotatoria</taxon>
        <taxon>Bdelloidea</taxon>
        <taxon>Adinetida</taxon>
        <taxon>Adinetidae</taxon>
        <taxon>Adineta</taxon>
    </lineage>
</organism>
<gene>
    <name evidence="1" type="ORF">VCS650_LOCUS43881</name>
</gene>
<dbReference type="OrthoDB" id="1918at2759"/>
<accession>A0A815W285</accession>
<feature type="non-terminal residue" evidence="1">
    <location>
        <position position="1"/>
    </location>
</feature>
<dbReference type="AlphaFoldDB" id="A0A815W285"/>
<evidence type="ECO:0000313" key="1">
    <source>
        <dbReference type="EMBL" id="CAF1536443.1"/>
    </source>
</evidence>
<evidence type="ECO:0000313" key="2">
    <source>
        <dbReference type="Proteomes" id="UP000663891"/>
    </source>
</evidence>